<dbReference type="GO" id="GO:0070086">
    <property type="term" value="P:ubiquitin-dependent endocytosis"/>
    <property type="evidence" value="ECO:0007669"/>
    <property type="project" value="TreeGrafter"/>
</dbReference>
<sequence length="398" mass="45435">MMIQPFKYFSRRKVQPTYFVIRLDQNTIWIPTAGHTIKYGHAPGKVILCLSEPTRVCDIKLHLEGRYYINWDATFPSDSHRHCKAFWKELPFHHDVWSFLRVSAGRSTTILGPGNYEFPFEMCLPGRLPESMTGVDDYYIRYSLRAQIYGRKGESVVTSREISVRKVYDTPLRTVPTSIENDWPNKIMYQVSIPTPVVQFGGNIRVTYRFVPLLKRLHLKTIRSVIIETHTVSKPAPASRSREVLVDAFDPPTWEDMGLTTDDRCWYQCSRLLHLPTSTQQCLQSTAATVLQVRHSIHISITLLNPDGHLSTVRLSLPVYILFCPPASASRQALLDISTWDEGEEVPPQYSNHVHDAKLVETCPDNPSTYDGHESNAKPPEYAVLDDASGIPSYWDTV</sequence>
<keyword evidence="2" id="KW-0833">Ubl conjugation pathway</keyword>
<dbReference type="Proteomes" id="UP000037505">
    <property type="component" value="Unassembled WGS sequence"/>
</dbReference>
<dbReference type="GO" id="GO:0030674">
    <property type="term" value="F:protein-macromolecule adaptor activity"/>
    <property type="evidence" value="ECO:0007669"/>
    <property type="project" value="TreeGrafter"/>
</dbReference>
<comment type="subunit">
    <text evidence="3">Interacts with hulA.</text>
</comment>
<organism evidence="5 6">
    <name type="scientific">Aspergillus nomiae NRRL (strain ATCC 15546 / NRRL 13137 / CBS 260.88 / M93)</name>
    <dbReference type="NCBI Taxonomy" id="1509407"/>
    <lineage>
        <taxon>Eukaryota</taxon>
        <taxon>Fungi</taxon>
        <taxon>Dikarya</taxon>
        <taxon>Ascomycota</taxon>
        <taxon>Pezizomycotina</taxon>
        <taxon>Eurotiomycetes</taxon>
        <taxon>Eurotiomycetidae</taxon>
        <taxon>Eurotiales</taxon>
        <taxon>Aspergillaceae</taxon>
        <taxon>Aspergillus</taxon>
        <taxon>Aspergillus subgen. Circumdati</taxon>
    </lineage>
</organism>
<evidence type="ECO:0000256" key="1">
    <source>
        <dbReference type="ARBA" id="ARBA00005298"/>
    </source>
</evidence>
<proteinExistence type="inferred from homology"/>
<dbReference type="AlphaFoldDB" id="A0A0L1J578"/>
<dbReference type="PANTHER" id="PTHR11188">
    <property type="entry name" value="ARRESTIN DOMAIN CONTAINING PROTEIN"/>
    <property type="match status" value="1"/>
</dbReference>
<dbReference type="InterPro" id="IPR011022">
    <property type="entry name" value="Arrestin_C-like"/>
</dbReference>
<dbReference type="OrthoDB" id="2333384at2759"/>
<dbReference type="InterPro" id="IPR014752">
    <property type="entry name" value="Arrestin-like_C"/>
</dbReference>
<dbReference type="InterPro" id="IPR050357">
    <property type="entry name" value="Arrestin_domain-protein"/>
</dbReference>
<protein>
    <submittedName>
        <fullName evidence="5">Putative arrestin domain containing protein</fullName>
    </submittedName>
</protein>
<dbReference type="SMART" id="SM01017">
    <property type="entry name" value="Arrestin_C"/>
    <property type="match status" value="1"/>
</dbReference>
<accession>A0A0L1J578</accession>
<dbReference type="Pfam" id="PF02752">
    <property type="entry name" value="Arrestin_C"/>
    <property type="match status" value="1"/>
</dbReference>
<dbReference type="RefSeq" id="XP_015407869.1">
    <property type="nucleotide sequence ID" value="XM_015549454.1"/>
</dbReference>
<evidence type="ECO:0000313" key="6">
    <source>
        <dbReference type="Proteomes" id="UP000037505"/>
    </source>
</evidence>
<dbReference type="GO" id="GO:0031625">
    <property type="term" value="F:ubiquitin protein ligase binding"/>
    <property type="evidence" value="ECO:0007669"/>
    <property type="project" value="TreeGrafter"/>
</dbReference>
<dbReference type="InterPro" id="IPR014756">
    <property type="entry name" value="Ig_E-set"/>
</dbReference>
<dbReference type="InterPro" id="IPR011021">
    <property type="entry name" value="Arrestin-like_N"/>
</dbReference>
<dbReference type="STRING" id="1509407.A0A0L1J578"/>
<feature type="domain" description="Arrestin C-terminal-like" evidence="4">
    <location>
        <begin position="183"/>
        <end position="326"/>
    </location>
</feature>
<dbReference type="PANTHER" id="PTHR11188:SF17">
    <property type="entry name" value="FI21816P1"/>
    <property type="match status" value="1"/>
</dbReference>
<comment type="caution">
    <text evidence="5">The sequence shown here is derived from an EMBL/GenBank/DDBJ whole genome shotgun (WGS) entry which is preliminary data.</text>
</comment>
<comment type="similarity">
    <text evidence="1">Belongs to the arrestin family.</text>
</comment>
<evidence type="ECO:0000256" key="2">
    <source>
        <dbReference type="ARBA" id="ARBA00022786"/>
    </source>
</evidence>
<evidence type="ECO:0000259" key="4">
    <source>
        <dbReference type="SMART" id="SM01017"/>
    </source>
</evidence>
<dbReference type="GO" id="GO:0005829">
    <property type="term" value="C:cytosol"/>
    <property type="evidence" value="ECO:0007669"/>
    <property type="project" value="TreeGrafter"/>
</dbReference>
<keyword evidence="6" id="KW-1185">Reference proteome</keyword>
<dbReference type="GeneID" id="26806001"/>
<evidence type="ECO:0000313" key="5">
    <source>
        <dbReference type="EMBL" id="KNG86946.1"/>
    </source>
</evidence>
<name>A0A0L1J578_ASPN3</name>
<gene>
    <name evidence="5" type="ORF">ANOM_004197</name>
</gene>
<reference evidence="5 6" key="1">
    <citation type="submission" date="2014-06" db="EMBL/GenBank/DDBJ databases">
        <title>The Genome of the Aflatoxigenic Filamentous Fungus Aspergillus nomius.</title>
        <authorList>
            <person name="Moore M.G."/>
            <person name="Shannon B.M."/>
            <person name="Brian M.M."/>
        </authorList>
    </citation>
    <scope>NUCLEOTIDE SEQUENCE [LARGE SCALE GENOMIC DNA]</scope>
    <source>
        <strain evidence="5 6">NRRL 13137</strain>
    </source>
</reference>
<dbReference type="Gene3D" id="2.60.40.640">
    <property type="match status" value="1"/>
</dbReference>
<dbReference type="SUPFAM" id="SSF81296">
    <property type="entry name" value="E set domains"/>
    <property type="match status" value="1"/>
</dbReference>
<dbReference type="EMBL" id="JNOM01000097">
    <property type="protein sequence ID" value="KNG86946.1"/>
    <property type="molecule type" value="Genomic_DNA"/>
</dbReference>
<dbReference type="Pfam" id="PF00339">
    <property type="entry name" value="Arrestin_N"/>
    <property type="match status" value="1"/>
</dbReference>
<evidence type="ECO:0000256" key="3">
    <source>
        <dbReference type="ARBA" id="ARBA00038766"/>
    </source>
</evidence>
<dbReference type="GO" id="GO:0005886">
    <property type="term" value="C:plasma membrane"/>
    <property type="evidence" value="ECO:0007669"/>
    <property type="project" value="TreeGrafter"/>
</dbReference>